<evidence type="ECO:0000256" key="1">
    <source>
        <dbReference type="SAM" id="Phobius"/>
    </source>
</evidence>
<dbReference type="AlphaFoldDB" id="A0A895XPP8"/>
<feature type="transmembrane region" description="Helical" evidence="1">
    <location>
        <begin position="12"/>
        <end position="38"/>
    </location>
</feature>
<reference evidence="2" key="1">
    <citation type="submission" date="2021-02" db="EMBL/GenBank/DDBJ databases">
        <title>Natronoglycomyces albus gen. nov., sp. nov, a haloalkaliphilic actinobacterium from a soda solonchak soil.</title>
        <authorList>
            <person name="Sorokin D.Y."/>
            <person name="Khijniak T.V."/>
            <person name="Zakharycheva A.P."/>
            <person name="Boueva O.V."/>
            <person name="Ariskina E.V."/>
            <person name="Hahnke R.L."/>
            <person name="Bunk B."/>
            <person name="Sproer C."/>
            <person name="Schumann P."/>
            <person name="Evtushenko L.I."/>
            <person name="Kublanov I.V."/>
        </authorList>
    </citation>
    <scope>NUCLEOTIDE SEQUENCE</scope>
    <source>
        <strain evidence="2">DSM 106290</strain>
    </source>
</reference>
<keyword evidence="3" id="KW-1185">Reference proteome</keyword>
<accession>A0A895XPP8</accession>
<name>A0A895XPP8_9ACTN</name>
<organism evidence="2 3">
    <name type="scientific">Natronoglycomyces albus</name>
    <dbReference type="NCBI Taxonomy" id="2811108"/>
    <lineage>
        <taxon>Bacteria</taxon>
        <taxon>Bacillati</taxon>
        <taxon>Actinomycetota</taxon>
        <taxon>Actinomycetes</taxon>
        <taxon>Glycomycetales</taxon>
        <taxon>Glycomycetaceae</taxon>
        <taxon>Natronoglycomyces</taxon>
    </lineage>
</organism>
<proteinExistence type="predicted"/>
<keyword evidence="1" id="KW-0812">Transmembrane</keyword>
<dbReference type="RefSeq" id="WP_213171076.1">
    <property type="nucleotide sequence ID" value="NZ_CP070496.1"/>
</dbReference>
<keyword evidence="1" id="KW-0472">Membrane</keyword>
<dbReference type="KEGG" id="nav:JQS30_15150"/>
<evidence type="ECO:0000313" key="2">
    <source>
        <dbReference type="EMBL" id="QSB05075.1"/>
    </source>
</evidence>
<sequence>MVGEEFSLWVRGTIVFFFYNLFLVGSMLMGLQLGYAYIETELDATILLTTLLAVASYAGIVTVPIAIFVLLPFSRVGSSDIGQKARMVFRLTAYCAAVTLYWIAPRLLMFSSVIETAIVSSLGAIIVLFVLEKRQNKRSKHIHGS</sequence>
<dbReference type="Proteomes" id="UP000662939">
    <property type="component" value="Chromosome"/>
</dbReference>
<feature type="transmembrane region" description="Helical" evidence="1">
    <location>
        <begin position="85"/>
        <end position="104"/>
    </location>
</feature>
<keyword evidence="1" id="KW-1133">Transmembrane helix</keyword>
<dbReference type="EMBL" id="CP070496">
    <property type="protein sequence ID" value="QSB05075.1"/>
    <property type="molecule type" value="Genomic_DNA"/>
</dbReference>
<gene>
    <name evidence="2" type="ORF">JQS30_15150</name>
</gene>
<protein>
    <submittedName>
        <fullName evidence="2">Uncharacterized protein</fullName>
    </submittedName>
</protein>
<feature type="transmembrane region" description="Helical" evidence="1">
    <location>
        <begin position="44"/>
        <end position="73"/>
    </location>
</feature>
<feature type="transmembrane region" description="Helical" evidence="1">
    <location>
        <begin position="110"/>
        <end position="131"/>
    </location>
</feature>
<evidence type="ECO:0000313" key="3">
    <source>
        <dbReference type="Proteomes" id="UP000662939"/>
    </source>
</evidence>